<dbReference type="InParanoid" id="A0A1X2H1G6"/>
<dbReference type="GO" id="GO:0050660">
    <property type="term" value="F:flavin adenine dinucleotide binding"/>
    <property type="evidence" value="ECO:0007669"/>
    <property type="project" value="TreeGrafter"/>
</dbReference>
<evidence type="ECO:0000313" key="7">
    <source>
        <dbReference type="Proteomes" id="UP000242180"/>
    </source>
</evidence>
<keyword evidence="2" id="KW-0285">Flavoprotein</keyword>
<evidence type="ECO:0000313" key="6">
    <source>
        <dbReference type="EMBL" id="ORY90496.1"/>
    </source>
</evidence>
<dbReference type="PANTHER" id="PTHR43735:SF3">
    <property type="entry name" value="FERROPTOSIS SUPPRESSOR PROTEIN 1"/>
    <property type="match status" value="1"/>
</dbReference>
<dbReference type="Pfam" id="PF07992">
    <property type="entry name" value="Pyr_redox_2"/>
    <property type="match status" value="1"/>
</dbReference>
<dbReference type="OrthoDB" id="202203at2759"/>
<reference evidence="6 7" key="1">
    <citation type="submission" date="2016-07" db="EMBL/GenBank/DDBJ databases">
        <title>Pervasive Adenine N6-methylation of Active Genes in Fungi.</title>
        <authorList>
            <consortium name="DOE Joint Genome Institute"/>
            <person name="Mondo S.J."/>
            <person name="Dannebaum R.O."/>
            <person name="Kuo R.C."/>
            <person name="Labutti K."/>
            <person name="Haridas S."/>
            <person name="Kuo A."/>
            <person name="Salamov A."/>
            <person name="Ahrendt S.R."/>
            <person name="Lipzen A."/>
            <person name="Sullivan W."/>
            <person name="Andreopoulos W.B."/>
            <person name="Clum A."/>
            <person name="Lindquist E."/>
            <person name="Daum C."/>
            <person name="Ramamoorthy G.K."/>
            <person name="Gryganskyi A."/>
            <person name="Culley D."/>
            <person name="Magnuson J.K."/>
            <person name="James T.Y."/>
            <person name="O'Malley M.A."/>
            <person name="Stajich J.E."/>
            <person name="Spatafora J.W."/>
            <person name="Visel A."/>
            <person name="Grigoriev I.V."/>
        </authorList>
    </citation>
    <scope>NUCLEOTIDE SEQUENCE [LARGE SCALE GENOMIC DNA]</scope>
    <source>
        <strain evidence="6 7">NRRL 2496</strain>
    </source>
</reference>
<name>A0A1X2H1G6_SYNRA</name>
<dbReference type="InterPro" id="IPR036188">
    <property type="entry name" value="FAD/NAD-bd_sf"/>
</dbReference>
<comment type="caution">
    <text evidence="6">The sequence shown here is derived from an EMBL/GenBank/DDBJ whole genome shotgun (WGS) entry which is preliminary data.</text>
</comment>
<dbReference type="AlphaFoldDB" id="A0A1X2H1G6"/>
<evidence type="ECO:0000256" key="4">
    <source>
        <dbReference type="ARBA" id="ARBA00023002"/>
    </source>
</evidence>
<dbReference type="STRING" id="13706.A0A1X2H1G6"/>
<sequence length="374" mass="41154">MTFEKTIAVIGGGFAGVFAAQSLEKQVDSSYRVLLIEKKSHFYNPIAGARAAVQDIPVLIPYTRLFKQSRNKVIHATAERLEEHTIQLSAPFEGSTELHFDYLVLATGTAYPAPSRVDGIDLSSCEAELNGLRENIRKANHVVIVGGGPTGIELVGEILDLYKDKKITLIHSHGRILDTTFPDQARDQFANRMRGDGVDLLLNETVVLDTVKPGLTQQQISTKTGKTVDCDLVLLAFGNRPDTHWLKDTPLLSKNGYVNVNHETLQVNVKGWEHVFALGDVADLPEIKLAFRIRQHTPVLVTNLLRHARGLPPSKKYRKGADKMMVSYGRSGGIGQLPLLGTVGDFIASNGKSKKLLIPKTWKLLGIPMPTQAR</sequence>
<keyword evidence="3" id="KW-0274">FAD</keyword>
<evidence type="ECO:0000256" key="1">
    <source>
        <dbReference type="ARBA" id="ARBA00006442"/>
    </source>
</evidence>
<evidence type="ECO:0000256" key="2">
    <source>
        <dbReference type="ARBA" id="ARBA00022630"/>
    </source>
</evidence>
<dbReference type="GO" id="GO:0005737">
    <property type="term" value="C:cytoplasm"/>
    <property type="evidence" value="ECO:0007669"/>
    <property type="project" value="TreeGrafter"/>
</dbReference>
<organism evidence="6 7">
    <name type="scientific">Syncephalastrum racemosum</name>
    <name type="common">Filamentous fungus</name>
    <dbReference type="NCBI Taxonomy" id="13706"/>
    <lineage>
        <taxon>Eukaryota</taxon>
        <taxon>Fungi</taxon>
        <taxon>Fungi incertae sedis</taxon>
        <taxon>Mucoromycota</taxon>
        <taxon>Mucoromycotina</taxon>
        <taxon>Mucoromycetes</taxon>
        <taxon>Mucorales</taxon>
        <taxon>Syncephalastraceae</taxon>
        <taxon>Syncephalastrum</taxon>
    </lineage>
</organism>
<dbReference type="PRINTS" id="PR00368">
    <property type="entry name" value="FADPNR"/>
</dbReference>
<dbReference type="Gene3D" id="3.50.50.100">
    <property type="match status" value="1"/>
</dbReference>
<evidence type="ECO:0000259" key="5">
    <source>
        <dbReference type="Pfam" id="PF07992"/>
    </source>
</evidence>
<proteinExistence type="inferred from homology"/>
<dbReference type="GO" id="GO:0004174">
    <property type="term" value="F:electron-transferring-flavoprotein dehydrogenase activity"/>
    <property type="evidence" value="ECO:0007669"/>
    <property type="project" value="TreeGrafter"/>
</dbReference>
<dbReference type="PANTHER" id="PTHR43735">
    <property type="entry name" value="APOPTOSIS-INDUCING FACTOR 1"/>
    <property type="match status" value="1"/>
</dbReference>
<feature type="domain" description="FAD/NAD(P)-binding" evidence="5">
    <location>
        <begin position="6"/>
        <end position="288"/>
    </location>
</feature>
<comment type="similarity">
    <text evidence="1">Belongs to the FAD-dependent oxidoreductase family.</text>
</comment>
<accession>A0A1X2H1G6</accession>
<protein>
    <recommendedName>
        <fullName evidence="5">FAD/NAD(P)-binding domain-containing protein</fullName>
    </recommendedName>
</protein>
<keyword evidence="4" id="KW-0560">Oxidoreductase</keyword>
<keyword evidence="7" id="KW-1185">Reference proteome</keyword>
<dbReference type="EMBL" id="MCGN01000012">
    <property type="protein sequence ID" value="ORY90496.1"/>
    <property type="molecule type" value="Genomic_DNA"/>
</dbReference>
<dbReference type="InterPro" id="IPR023753">
    <property type="entry name" value="FAD/NAD-binding_dom"/>
</dbReference>
<dbReference type="SUPFAM" id="SSF51905">
    <property type="entry name" value="FAD/NAD(P)-binding domain"/>
    <property type="match status" value="1"/>
</dbReference>
<dbReference type="PRINTS" id="PR00469">
    <property type="entry name" value="PNDRDTASEII"/>
</dbReference>
<evidence type="ECO:0000256" key="3">
    <source>
        <dbReference type="ARBA" id="ARBA00022827"/>
    </source>
</evidence>
<dbReference type="OMA" id="WRSKYEK"/>
<dbReference type="Proteomes" id="UP000242180">
    <property type="component" value="Unassembled WGS sequence"/>
</dbReference>
<gene>
    <name evidence="6" type="ORF">BCR43DRAFT_518964</name>
</gene>